<evidence type="ECO:0000256" key="1">
    <source>
        <dbReference type="SAM" id="Coils"/>
    </source>
</evidence>
<dbReference type="Pfam" id="PF25917">
    <property type="entry name" value="BSH_RND"/>
    <property type="match status" value="1"/>
</dbReference>
<comment type="caution">
    <text evidence="5">The sequence shown here is derived from an EMBL/GenBank/DDBJ whole genome shotgun (WGS) entry which is preliminary data.</text>
</comment>
<dbReference type="RefSeq" id="WP_166101506.1">
    <property type="nucleotide sequence ID" value="NZ_JAADJT010000003.1"/>
</dbReference>
<dbReference type="PANTHER" id="PTHR30386:SF28">
    <property type="entry name" value="EXPORTED PROTEIN"/>
    <property type="match status" value="1"/>
</dbReference>
<evidence type="ECO:0000259" key="4">
    <source>
        <dbReference type="Pfam" id="PF26002"/>
    </source>
</evidence>
<feature type="domain" description="Multidrug resistance protein MdtA-like barrel-sandwich hybrid" evidence="3">
    <location>
        <begin position="71"/>
        <end position="294"/>
    </location>
</feature>
<feature type="transmembrane region" description="Helical" evidence="2">
    <location>
        <begin position="31"/>
        <end position="51"/>
    </location>
</feature>
<proteinExistence type="predicted"/>
<dbReference type="PRINTS" id="PR01490">
    <property type="entry name" value="RTXTOXIND"/>
</dbReference>
<keyword evidence="2" id="KW-0812">Transmembrane</keyword>
<dbReference type="Pfam" id="PF26002">
    <property type="entry name" value="Beta-barrel_AprE"/>
    <property type="match status" value="1"/>
</dbReference>
<reference evidence="5 6" key="1">
    <citation type="submission" date="2020-01" db="EMBL/GenBank/DDBJ databases">
        <authorList>
            <person name="Lee S.D."/>
        </authorList>
    </citation>
    <scope>NUCLEOTIDE SEQUENCE [LARGE SCALE GENOMIC DNA]</scope>
    <source>
        <strain evidence="5 6">SAP-35</strain>
    </source>
</reference>
<gene>
    <name evidence="5" type="ORF">GW587_09470</name>
</gene>
<name>A0ABX0FIY0_9BURK</name>
<sequence>MTRVSLFREEALSASRVQWLGEIVLIRPPTFGFLTAIAAILALMIVALFFLCSYTKRSTVSGQLMSDLGVVRVYPPQAGIALQKMVREGQLLRQGDLLYIVSSDRQTITRSDIQAAISQQVARRRQSLRDELEQTQRAHQDDELASRKKVDALLAEQSNVIRQLSSQRNRVELSEDALKRGAQLFDQGFISKEIMQQKQADLLDQRLRLQALERDEINVGRELLAARNDLGNQPLRQHNQLAQIERLLANTDQELTESEAKRRIAVTAPESGTATAVTVEVGQTIDGGKPMVSIIPTGAQLQAHLYAPSRAIGFIRKDDHVLLRYQAFPFQKFGHAHGVVESISQTALPANEFTGASTAGGNAEPLYRITVKLARQTFQAYGRPQSLQAGMVLEADILQEKRKLYEWVLEPLYSLTGKL</sequence>
<dbReference type="PANTHER" id="PTHR30386">
    <property type="entry name" value="MEMBRANE FUSION SUBUNIT OF EMRAB-TOLC MULTIDRUG EFFLUX PUMP"/>
    <property type="match status" value="1"/>
</dbReference>
<keyword evidence="6" id="KW-1185">Reference proteome</keyword>
<organism evidence="5 6">
    <name type="scientific">Duganella aceris</name>
    <dbReference type="NCBI Taxonomy" id="2703883"/>
    <lineage>
        <taxon>Bacteria</taxon>
        <taxon>Pseudomonadati</taxon>
        <taxon>Pseudomonadota</taxon>
        <taxon>Betaproteobacteria</taxon>
        <taxon>Burkholderiales</taxon>
        <taxon>Oxalobacteraceae</taxon>
        <taxon>Telluria group</taxon>
        <taxon>Duganella</taxon>
    </lineage>
</organism>
<dbReference type="EMBL" id="JAADJT010000003">
    <property type="protein sequence ID" value="NGZ84485.1"/>
    <property type="molecule type" value="Genomic_DNA"/>
</dbReference>
<reference evidence="6" key="2">
    <citation type="submission" date="2023-07" db="EMBL/GenBank/DDBJ databases">
        <title>Duganella aceri sp. nov., isolated from tree sap.</title>
        <authorList>
            <person name="Kim I.S."/>
        </authorList>
    </citation>
    <scope>NUCLEOTIDE SEQUENCE [LARGE SCALE GENOMIC DNA]</scope>
    <source>
        <strain evidence="6">SAP-35</strain>
    </source>
</reference>
<evidence type="ECO:0000259" key="3">
    <source>
        <dbReference type="Pfam" id="PF25917"/>
    </source>
</evidence>
<keyword evidence="2" id="KW-1133">Transmembrane helix</keyword>
<protein>
    <submittedName>
        <fullName evidence="5">HlyD family efflux transporter periplasmic adaptor subunit</fullName>
    </submittedName>
</protein>
<dbReference type="Proteomes" id="UP000666369">
    <property type="component" value="Unassembled WGS sequence"/>
</dbReference>
<evidence type="ECO:0000313" key="5">
    <source>
        <dbReference type="EMBL" id="NGZ84485.1"/>
    </source>
</evidence>
<feature type="domain" description="AprE-like beta-barrel" evidence="4">
    <location>
        <begin position="308"/>
        <end position="398"/>
    </location>
</feature>
<keyword evidence="1" id="KW-0175">Coiled coil</keyword>
<dbReference type="InterPro" id="IPR050739">
    <property type="entry name" value="MFP"/>
</dbReference>
<evidence type="ECO:0000313" key="6">
    <source>
        <dbReference type="Proteomes" id="UP000666369"/>
    </source>
</evidence>
<evidence type="ECO:0000256" key="2">
    <source>
        <dbReference type="SAM" id="Phobius"/>
    </source>
</evidence>
<keyword evidence="2" id="KW-0472">Membrane</keyword>
<accession>A0ABX0FIY0</accession>
<feature type="coiled-coil region" evidence="1">
    <location>
        <begin position="118"/>
        <end position="145"/>
    </location>
</feature>
<dbReference type="InterPro" id="IPR058625">
    <property type="entry name" value="MdtA-like_BSH"/>
</dbReference>
<dbReference type="InterPro" id="IPR058982">
    <property type="entry name" value="Beta-barrel_AprE"/>
</dbReference>